<evidence type="ECO:0000256" key="5">
    <source>
        <dbReference type="ARBA" id="ARBA00023098"/>
    </source>
</evidence>
<dbReference type="Pfam" id="PF06775">
    <property type="entry name" value="Seipin"/>
    <property type="match status" value="1"/>
</dbReference>
<gene>
    <name evidence="9" type="ORF">CITCOLO1_LOCUS13203</name>
</gene>
<comment type="subcellular location">
    <subcellularLocation>
        <location evidence="1">Endoplasmic reticulum membrane</location>
        <topology evidence="1">Multi-pass membrane protein</topology>
    </subcellularLocation>
</comment>
<dbReference type="PANTHER" id="PTHR21212">
    <property type="entry name" value="BERNARDINELLI-SEIP CONGENITAL LIPODYSTROPHY 2 HOMOLOG BSCL2 PROTEIN"/>
    <property type="match status" value="1"/>
</dbReference>
<keyword evidence="5" id="KW-0443">Lipid metabolism</keyword>
<evidence type="ECO:0000256" key="2">
    <source>
        <dbReference type="ARBA" id="ARBA00022692"/>
    </source>
</evidence>
<feature type="transmembrane region" description="Helical" evidence="8">
    <location>
        <begin position="480"/>
        <end position="504"/>
    </location>
</feature>
<evidence type="ECO:0008006" key="11">
    <source>
        <dbReference type="Google" id="ProtNLM"/>
    </source>
</evidence>
<reference evidence="9 10" key="1">
    <citation type="submission" date="2024-03" db="EMBL/GenBank/DDBJ databases">
        <authorList>
            <person name="Gkanogiannis A."/>
            <person name="Becerra Lopez-Lavalle L."/>
        </authorList>
    </citation>
    <scope>NUCLEOTIDE SEQUENCE [LARGE SCALE GENOMIC DNA]</scope>
</reference>
<dbReference type="PANTHER" id="PTHR21212:SF0">
    <property type="entry name" value="SEIPIN"/>
    <property type="match status" value="1"/>
</dbReference>
<evidence type="ECO:0000256" key="8">
    <source>
        <dbReference type="SAM" id="Phobius"/>
    </source>
</evidence>
<evidence type="ECO:0000256" key="1">
    <source>
        <dbReference type="ARBA" id="ARBA00004477"/>
    </source>
</evidence>
<keyword evidence="3" id="KW-0256">Endoplasmic reticulum</keyword>
<evidence type="ECO:0000256" key="4">
    <source>
        <dbReference type="ARBA" id="ARBA00022989"/>
    </source>
</evidence>
<dbReference type="Proteomes" id="UP001642487">
    <property type="component" value="Chromosome 4"/>
</dbReference>
<feature type="transmembrane region" description="Helical" evidence="8">
    <location>
        <begin position="260"/>
        <end position="289"/>
    </location>
</feature>
<evidence type="ECO:0000256" key="3">
    <source>
        <dbReference type="ARBA" id="ARBA00022824"/>
    </source>
</evidence>
<proteinExistence type="predicted"/>
<dbReference type="EMBL" id="OZ021738">
    <property type="protein sequence ID" value="CAK9321137.1"/>
    <property type="molecule type" value="Genomic_DNA"/>
</dbReference>
<keyword evidence="4 8" id="KW-1133">Transmembrane helix</keyword>
<evidence type="ECO:0000313" key="10">
    <source>
        <dbReference type="Proteomes" id="UP001642487"/>
    </source>
</evidence>
<feature type="compositionally biased region" description="Low complexity" evidence="7">
    <location>
        <begin position="30"/>
        <end position="47"/>
    </location>
</feature>
<protein>
    <recommendedName>
        <fullName evidence="11">Seipin</fullName>
    </recommendedName>
</protein>
<feature type="transmembrane region" description="Helical" evidence="8">
    <location>
        <begin position="187"/>
        <end position="206"/>
    </location>
</feature>
<evidence type="ECO:0000256" key="6">
    <source>
        <dbReference type="ARBA" id="ARBA00023136"/>
    </source>
</evidence>
<keyword evidence="6 8" id="KW-0472">Membrane</keyword>
<dbReference type="CDD" id="cd23995">
    <property type="entry name" value="Seipin_BSCL2_like"/>
    <property type="match status" value="1"/>
</dbReference>
<evidence type="ECO:0000256" key="7">
    <source>
        <dbReference type="SAM" id="MobiDB-lite"/>
    </source>
</evidence>
<evidence type="ECO:0000313" key="9">
    <source>
        <dbReference type="EMBL" id="CAK9321137.1"/>
    </source>
</evidence>
<feature type="transmembrane region" description="Helical" evidence="8">
    <location>
        <begin position="218"/>
        <end position="240"/>
    </location>
</feature>
<organism evidence="9 10">
    <name type="scientific">Citrullus colocynthis</name>
    <name type="common">colocynth</name>
    <dbReference type="NCBI Taxonomy" id="252529"/>
    <lineage>
        <taxon>Eukaryota</taxon>
        <taxon>Viridiplantae</taxon>
        <taxon>Streptophyta</taxon>
        <taxon>Embryophyta</taxon>
        <taxon>Tracheophyta</taxon>
        <taxon>Spermatophyta</taxon>
        <taxon>Magnoliopsida</taxon>
        <taxon>eudicotyledons</taxon>
        <taxon>Gunneridae</taxon>
        <taxon>Pentapetalae</taxon>
        <taxon>rosids</taxon>
        <taxon>fabids</taxon>
        <taxon>Cucurbitales</taxon>
        <taxon>Cucurbitaceae</taxon>
        <taxon>Benincaseae</taxon>
        <taxon>Citrullus</taxon>
    </lineage>
</organism>
<sequence length="528" mass="58963">MESHDNKDNEDDDDFFDTLPDFPSENCSVTDQPQLSTSPSSDSSPLPEISSQNAPSAVSSLRRRPSVRRRIEGEIPTSDSSISSLTTTIEDSVKMSPKGKNPEIHWDFNDDGKKLEGSESLSVQVDSSAFSSSVNEENTEVSTVTTAEIKSDVGLGVSEVESGDSSSSILVLIAGLLIKAIGVQLSFFVYSICFPLWFLYLSYTFVFHPFQTIKLGRAYVRGKMFGVWDLVIAVVGPLVSERFKERKSLWKVGLRCVWGLLWSAYVCIILCGLLISALIISAFFMRFLVQEPMKMKEVLNFDYTKYSPEALMPILPDSNDLCGQNCKDNVVSGKTQSRVIPPNHQLQVIVSLTLPESEYNRNLGVFQVRVDLLSVSGDILATSSHPCMLQFKSEPIRLLLTILKLAPLVTGYISESQTLNIKLKGFTEGNIPTACLRVTIEQRAEFNPGAGIPEIYDASVILESELPLFKRIIWYWRKTIYVWISMTSFMMQLLFMLVCCRPIILPRIRRRDGSANASFMSNIISAQD</sequence>
<dbReference type="InterPro" id="IPR009617">
    <property type="entry name" value="Seipin"/>
</dbReference>
<accession>A0ABP0YKU1</accession>
<feature type="region of interest" description="Disordered" evidence="7">
    <location>
        <begin position="1"/>
        <end position="83"/>
    </location>
</feature>
<keyword evidence="10" id="KW-1185">Reference proteome</keyword>
<name>A0ABP0YKU1_9ROSI</name>
<keyword evidence="2 8" id="KW-0812">Transmembrane</keyword>